<feature type="transmembrane region" description="Helical" evidence="1">
    <location>
        <begin position="167"/>
        <end position="184"/>
    </location>
</feature>
<feature type="transmembrane region" description="Helical" evidence="1">
    <location>
        <begin position="20"/>
        <end position="37"/>
    </location>
</feature>
<proteinExistence type="predicted"/>
<dbReference type="Proteomes" id="UP000791080">
    <property type="component" value="Unassembled WGS sequence"/>
</dbReference>
<dbReference type="Pfam" id="PF13398">
    <property type="entry name" value="Peptidase_M50B"/>
    <property type="match status" value="1"/>
</dbReference>
<organism evidence="2 3">
    <name type="scientific">Actinoalloteichus caeruleus DSM 43889</name>
    <dbReference type="NCBI Taxonomy" id="1120930"/>
    <lineage>
        <taxon>Bacteria</taxon>
        <taxon>Bacillati</taxon>
        <taxon>Actinomycetota</taxon>
        <taxon>Actinomycetes</taxon>
        <taxon>Pseudonocardiales</taxon>
        <taxon>Pseudonocardiaceae</taxon>
        <taxon>Actinoalloteichus</taxon>
        <taxon>Actinoalloteichus cyanogriseus</taxon>
    </lineage>
</organism>
<reference evidence="2 3" key="2">
    <citation type="submission" date="2022-06" db="EMBL/GenBank/DDBJ databases">
        <title>Genomic Encyclopedia of Type Strains, Phase I: the one thousand microbial genomes (KMG-I) project.</title>
        <authorList>
            <person name="Kyrpides N."/>
        </authorList>
    </citation>
    <scope>NUCLEOTIDE SEQUENCE [LARGE SCALE GENOMIC DNA]</scope>
    <source>
        <strain evidence="2 3">DSM 43889</strain>
    </source>
</reference>
<gene>
    <name evidence="2" type="ORF">G443_000160</name>
</gene>
<feature type="transmembrane region" description="Helical" evidence="1">
    <location>
        <begin position="120"/>
        <end position="137"/>
    </location>
</feature>
<feature type="transmembrane region" description="Helical" evidence="1">
    <location>
        <begin position="144"/>
        <end position="161"/>
    </location>
</feature>
<comment type="caution">
    <text evidence="2">The sequence shown here is derived from an EMBL/GenBank/DDBJ whole genome shotgun (WGS) entry which is preliminary data.</text>
</comment>
<keyword evidence="3" id="KW-1185">Reference proteome</keyword>
<keyword evidence="1" id="KW-0472">Membrane</keyword>
<feature type="transmembrane region" description="Helical" evidence="1">
    <location>
        <begin position="213"/>
        <end position="237"/>
    </location>
</feature>
<sequence>MPHVEAGASVDLLLERTVESGMALVAAAGLVALASVLHRGSWRLLRNVVTIVHEGGHAIVALLTGRRLAGIRLHSDTSGVTVSVGRPRGPGMIATLVAGYPAPSLLGLLAAYLVTNGMTRGLLIGSVVVLAAMLLAIRNPFGVLSVLLTGAVIFLVAWFAAVEVQEAFGLLFAWFLLFAGVRPVRELGRMRNRPDTRDSDAHQLARLTAAGPLMWIVVFLLINLSALVVGGGLLLGLL</sequence>
<reference evidence="2 3" key="1">
    <citation type="submission" date="2013-07" db="EMBL/GenBank/DDBJ databases">
        <authorList>
            <consortium name="DOE Joint Genome Institute"/>
            <person name="Reeve W."/>
            <person name="Huntemann M."/>
            <person name="Han J."/>
            <person name="Chen A."/>
            <person name="Kyrpides N."/>
            <person name="Mavromatis K."/>
            <person name="Markowitz V."/>
            <person name="Palaniappan K."/>
            <person name="Ivanova N."/>
            <person name="Schaumberg A."/>
            <person name="Pati A."/>
            <person name="Liolios K."/>
            <person name="Nordberg H.P."/>
            <person name="Cantor M.N."/>
            <person name="Hua S.X."/>
            <person name="Woyke T."/>
        </authorList>
    </citation>
    <scope>NUCLEOTIDE SEQUENCE [LARGE SCALE GENOMIC DNA]</scope>
    <source>
        <strain evidence="2 3">DSM 43889</strain>
    </source>
</reference>
<keyword evidence="1" id="KW-1133">Transmembrane helix</keyword>
<protein>
    <submittedName>
        <fullName evidence="2">Peptidase M50B-like</fullName>
    </submittedName>
</protein>
<dbReference type="InterPro" id="IPR049500">
    <property type="entry name" value="Peptidase_M50B-like"/>
</dbReference>
<keyword evidence="1" id="KW-0812">Transmembrane</keyword>
<evidence type="ECO:0000313" key="2">
    <source>
        <dbReference type="EMBL" id="MCP2329890.1"/>
    </source>
</evidence>
<evidence type="ECO:0000313" key="3">
    <source>
        <dbReference type="Proteomes" id="UP000791080"/>
    </source>
</evidence>
<feature type="transmembrane region" description="Helical" evidence="1">
    <location>
        <begin position="93"/>
        <end position="114"/>
    </location>
</feature>
<dbReference type="EMBL" id="AUBJ02000001">
    <property type="protein sequence ID" value="MCP2329890.1"/>
    <property type="molecule type" value="Genomic_DNA"/>
</dbReference>
<name>A0ABT1JBL8_ACTCY</name>
<accession>A0ABT1JBL8</accession>
<evidence type="ECO:0000256" key="1">
    <source>
        <dbReference type="SAM" id="Phobius"/>
    </source>
</evidence>